<gene>
    <name evidence="2" type="ORF">MAR_026766</name>
</gene>
<accession>A0ABY7EUT2</accession>
<dbReference type="Proteomes" id="UP001164746">
    <property type="component" value="Chromosome 8"/>
</dbReference>
<feature type="transmembrane region" description="Helical" evidence="1">
    <location>
        <begin position="27"/>
        <end position="51"/>
    </location>
</feature>
<evidence type="ECO:0000313" key="2">
    <source>
        <dbReference type="EMBL" id="WAR12586.1"/>
    </source>
</evidence>
<keyword evidence="3" id="KW-1185">Reference proteome</keyword>
<sequence length="102" mass="11807">MESVNESRQPNTEFGSRLLSRRKTVKMLVTIVVVFALCFLPNHTLSILTYMEKLRGIPNLRIQIPERVPWDALSVLQLWENPNSGTRGSLPNDLFRDESFNY</sequence>
<reference evidence="2" key="1">
    <citation type="submission" date="2022-11" db="EMBL/GenBank/DDBJ databases">
        <title>Centuries of genome instability and evolution in soft-shell clam transmissible cancer (bioRxiv).</title>
        <authorList>
            <person name="Hart S.F.M."/>
            <person name="Yonemitsu M.A."/>
            <person name="Giersch R.M."/>
            <person name="Beal B.F."/>
            <person name="Arriagada G."/>
            <person name="Davis B.W."/>
            <person name="Ostrander E.A."/>
            <person name="Goff S.P."/>
            <person name="Metzger M.J."/>
        </authorList>
    </citation>
    <scope>NUCLEOTIDE SEQUENCE</scope>
    <source>
        <strain evidence="2">MELC-2E11</strain>
        <tissue evidence="2">Siphon/mantle</tissue>
    </source>
</reference>
<evidence type="ECO:0000256" key="1">
    <source>
        <dbReference type="SAM" id="Phobius"/>
    </source>
</evidence>
<keyword evidence="1" id="KW-1133">Transmembrane helix</keyword>
<evidence type="ECO:0000313" key="3">
    <source>
        <dbReference type="Proteomes" id="UP001164746"/>
    </source>
</evidence>
<proteinExistence type="predicted"/>
<dbReference type="Gene3D" id="1.20.1070.10">
    <property type="entry name" value="Rhodopsin 7-helix transmembrane proteins"/>
    <property type="match status" value="1"/>
</dbReference>
<name>A0ABY7EUT2_MYAAR</name>
<dbReference type="SUPFAM" id="SSF81321">
    <property type="entry name" value="Family A G protein-coupled receptor-like"/>
    <property type="match status" value="1"/>
</dbReference>
<dbReference type="EMBL" id="CP111019">
    <property type="protein sequence ID" value="WAR12586.1"/>
    <property type="molecule type" value="Genomic_DNA"/>
</dbReference>
<protein>
    <submittedName>
        <fullName evidence="2">Uncharacterized protein</fullName>
    </submittedName>
</protein>
<organism evidence="2 3">
    <name type="scientific">Mya arenaria</name>
    <name type="common">Soft-shell clam</name>
    <dbReference type="NCBI Taxonomy" id="6604"/>
    <lineage>
        <taxon>Eukaryota</taxon>
        <taxon>Metazoa</taxon>
        <taxon>Spiralia</taxon>
        <taxon>Lophotrochozoa</taxon>
        <taxon>Mollusca</taxon>
        <taxon>Bivalvia</taxon>
        <taxon>Autobranchia</taxon>
        <taxon>Heteroconchia</taxon>
        <taxon>Euheterodonta</taxon>
        <taxon>Imparidentia</taxon>
        <taxon>Neoheterodontei</taxon>
        <taxon>Myida</taxon>
        <taxon>Myoidea</taxon>
        <taxon>Myidae</taxon>
        <taxon>Mya</taxon>
    </lineage>
</organism>
<keyword evidence="1" id="KW-0812">Transmembrane</keyword>
<keyword evidence="1" id="KW-0472">Membrane</keyword>